<evidence type="ECO:0000256" key="4">
    <source>
        <dbReference type="ARBA" id="ARBA00022605"/>
    </source>
</evidence>
<proteinExistence type="predicted"/>
<evidence type="ECO:0000313" key="10">
    <source>
        <dbReference type="EMBL" id="MCD1296345.1"/>
    </source>
</evidence>
<comment type="catalytic activity">
    <reaction evidence="1">
        <text>1-(2-carboxyphenylamino)-1-deoxy-D-ribulose 5-phosphate + H(+) = (1S,2R)-1-C-(indol-3-yl)glycerol 3-phosphate + CO2 + H2O</text>
        <dbReference type="Rhea" id="RHEA:23476"/>
        <dbReference type="ChEBI" id="CHEBI:15377"/>
        <dbReference type="ChEBI" id="CHEBI:15378"/>
        <dbReference type="ChEBI" id="CHEBI:16526"/>
        <dbReference type="ChEBI" id="CHEBI:58613"/>
        <dbReference type="ChEBI" id="CHEBI:58866"/>
        <dbReference type="EC" id="4.1.1.48"/>
    </reaction>
</comment>
<dbReference type="Gene3D" id="3.20.20.70">
    <property type="entry name" value="Aldolase class I"/>
    <property type="match status" value="1"/>
</dbReference>
<evidence type="ECO:0000256" key="6">
    <source>
        <dbReference type="ARBA" id="ARBA00022822"/>
    </source>
</evidence>
<accession>A0AAP2RGR3</accession>
<dbReference type="Proteomes" id="UP001320159">
    <property type="component" value="Unassembled WGS sequence"/>
</dbReference>
<evidence type="ECO:0000256" key="1">
    <source>
        <dbReference type="ARBA" id="ARBA00001633"/>
    </source>
</evidence>
<sequence length="252" mass="27913">MDFNSILRSRMKDFRPFDQEVKVIRKPMSLIDSICRAKAEGKNPVIAEIKPASPLAGQLRKIDDPRQISKAFVNSGACGISVLTEPKFFRGSLNTLKEVSRDRKVPVLRKDFLFDISQVKESYHYGADSLLLISSFFDSEGLGEMISESRRYGMEPLVEIHSEEDAGRAVSAGAKLFAINNRDKDTLKIDIKRTERLAGFVEGVRVSASGIEDPGQLRYVLQFCDAALIGSALMMSAYPSALLKAFVEGGEL</sequence>
<evidence type="ECO:0000256" key="5">
    <source>
        <dbReference type="ARBA" id="ARBA00022793"/>
    </source>
</evidence>
<evidence type="ECO:0000256" key="8">
    <source>
        <dbReference type="ARBA" id="ARBA00023239"/>
    </source>
</evidence>
<gene>
    <name evidence="10" type="ORF">CUJ83_15180</name>
</gene>
<keyword evidence="7" id="KW-0057">Aromatic amino acid biosynthesis</keyword>
<evidence type="ECO:0000256" key="7">
    <source>
        <dbReference type="ARBA" id="ARBA00023141"/>
    </source>
</evidence>
<keyword evidence="11" id="KW-1185">Reference proteome</keyword>
<dbReference type="EC" id="4.1.1.48" evidence="3"/>
<protein>
    <recommendedName>
        <fullName evidence="3">indole-3-glycerol-phosphate synthase</fullName>
        <ecNumber evidence="3">4.1.1.48</ecNumber>
    </recommendedName>
</protein>
<reference evidence="10 11" key="1">
    <citation type="submission" date="2017-11" db="EMBL/GenBank/DDBJ databases">
        <title>Isolation and Characterization of Family Methanocellaceae Species from Potential Methane Hydrate Area Offshore Southwestern Taiwan.</title>
        <authorList>
            <person name="Zhang W.-L."/>
            <person name="Chen W.-C."/>
            <person name="Lai M.-C."/>
            <person name="Chen S.-C."/>
        </authorList>
    </citation>
    <scope>NUCLEOTIDE SEQUENCE [LARGE SCALE GENOMIC DNA]</scope>
    <source>
        <strain evidence="10 11">CWC-04</strain>
    </source>
</reference>
<keyword evidence="5" id="KW-0210">Decarboxylase</keyword>
<evidence type="ECO:0000259" key="9">
    <source>
        <dbReference type="Pfam" id="PF00218"/>
    </source>
</evidence>
<keyword evidence="8" id="KW-0456">Lyase</keyword>
<dbReference type="InterPro" id="IPR045186">
    <property type="entry name" value="Indole-3-glycerol_P_synth"/>
</dbReference>
<evidence type="ECO:0000313" key="11">
    <source>
        <dbReference type="Proteomes" id="UP001320159"/>
    </source>
</evidence>
<comment type="pathway">
    <text evidence="2">Amino-acid biosynthesis; L-tryptophan biosynthesis; L-tryptophan from chorismate: step 4/5.</text>
</comment>
<keyword evidence="4" id="KW-0028">Amino-acid biosynthesis</keyword>
<dbReference type="PANTHER" id="PTHR22854:SF2">
    <property type="entry name" value="INDOLE-3-GLYCEROL-PHOSPHATE SYNTHASE"/>
    <property type="match status" value="1"/>
</dbReference>
<dbReference type="GO" id="GO:0000162">
    <property type="term" value="P:L-tryptophan biosynthetic process"/>
    <property type="evidence" value="ECO:0007669"/>
    <property type="project" value="UniProtKB-KW"/>
</dbReference>
<organism evidence="10 11">
    <name type="scientific">Methanooceanicella nereidis</name>
    <dbReference type="NCBI Taxonomy" id="2052831"/>
    <lineage>
        <taxon>Archaea</taxon>
        <taxon>Methanobacteriati</taxon>
        <taxon>Methanobacteriota</taxon>
        <taxon>Stenosarchaea group</taxon>
        <taxon>Methanomicrobia</taxon>
        <taxon>Methanocellales</taxon>
        <taxon>Methanocellaceae</taxon>
        <taxon>Methanooceanicella</taxon>
    </lineage>
</organism>
<comment type="caution">
    <text evidence="10">The sequence shown here is derived from an EMBL/GenBank/DDBJ whole genome shotgun (WGS) entry which is preliminary data.</text>
</comment>
<feature type="domain" description="Indole-3-glycerol phosphate synthase" evidence="9">
    <location>
        <begin position="13"/>
        <end position="238"/>
    </location>
</feature>
<dbReference type="EMBL" id="PGCK01000018">
    <property type="protein sequence ID" value="MCD1296345.1"/>
    <property type="molecule type" value="Genomic_DNA"/>
</dbReference>
<dbReference type="PANTHER" id="PTHR22854">
    <property type="entry name" value="TRYPTOPHAN BIOSYNTHESIS PROTEIN"/>
    <property type="match status" value="1"/>
</dbReference>
<dbReference type="InterPro" id="IPR011060">
    <property type="entry name" value="RibuloseP-bd_barrel"/>
</dbReference>
<dbReference type="AlphaFoldDB" id="A0AAP2RGR3"/>
<name>A0AAP2RGR3_9EURY</name>
<dbReference type="SUPFAM" id="SSF51366">
    <property type="entry name" value="Ribulose-phoshate binding barrel"/>
    <property type="match status" value="1"/>
</dbReference>
<dbReference type="InterPro" id="IPR013798">
    <property type="entry name" value="Indole-3-glycerol_P_synth_dom"/>
</dbReference>
<dbReference type="GO" id="GO:0004425">
    <property type="term" value="F:indole-3-glycerol-phosphate synthase activity"/>
    <property type="evidence" value="ECO:0007669"/>
    <property type="project" value="UniProtKB-EC"/>
</dbReference>
<evidence type="ECO:0000256" key="3">
    <source>
        <dbReference type="ARBA" id="ARBA00012362"/>
    </source>
</evidence>
<dbReference type="GO" id="GO:0004640">
    <property type="term" value="F:phosphoribosylanthranilate isomerase activity"/>
    <property type="evidence" value="ECO:0007669"/>
    <property type="project" value="TreeGrafter"/>
</dbReference>
<keyword evidence="6" id="KW-0822">Tryptophan biosynthesis</keyword>
<dbReference type="CDD" id="cd00331">
    <property type="entry name" value="IGPS"/>
    <property type="match status" value="1"/>
</dbReference>
<evidence type="ECO:0000256" key="2">
    <source>
        <dbReference type="ARBA" id="ARBA00004696"/>
    </source>
</evidence>
<dbReference type="InterPro" id="IPR013785">
    <property type="entry name" value="Aldolase_TIM"/>
</dbReference>
<dbReference type="Pfam" id="PF00218">
    <property type="entry name" value="IGPS"/>
    <property type="match status" value="1"/>
</dbReference>